<keyword evidence="2" id="KW-1185">Reference proteome</keyword>
<gene>
    <name evidence="1" type="ORF">O181_061920</name>
</gene>
<reference evidence="1" key="1">
    <citation type="submission" date="2021-03" db="EMBL/GenBank/DDBJ databases">
        <title>Draft genome sequence of rust myrtle Austropuccinia psidii MF-1, a brazilian biotype.</title>
        <authorList>
            <person name="Quecine M.C."/>
            <person name="Pachon D.M.R."/>
            <person name="Bonatelli M.L."/>
            <person name="Correr F.H."/>
            <person name="Franceschini L.M."/>
            <person name="Leite T.F."/>
            <person name="Margarido G.R.A."/>
            <person name="Almeida C.A."/>
            <person name="Ferrarezi J.A."/>
            <person name="Labate C.A."/>
        </authorList>
    </citation>
    <scope>NUCLEOTIDE SEQUENCE</scope>
    <source>
        <strain evidence="1">MF-1</strain>
    </source>
</reference>
<dbReference type="EMBL" id="AVOT02029387">
    <property type="protein sequence ID" value="MBW0522205.1"/>
    <property type="molecule type" value="Genomic_DNA"/>
</dbReference>
<dbReference type="OrthoDB" id="10261522at2759"/>
<protein>
    <submittedName>
        <fullName evidence="1">Uncharacterized protein</fullName>
    </submittedName>
</protein>
<dbReference type="AlphaFoldDB" id="A0A9Q3I0X4"/>
<comment type="caution">
    <text evidence="1">The sequence shown here is derived from an EMBL/GenBank/DDBJ whole genome shotgun (WGS) entry which is preliminary data.</text>
</comment>
<evidence type="ECO:0000313" key="2">
    <source>
        <dbReference type="Proteomes" id="UP000765509"/>
    </source>
</evidence>
<sequence>MAIEPVGPKFGHGPPWTIFQAMASGNHQMPPNQLSKLSLQLKGNSSIPPCTPYSRLQEWTKFHNSKSRSQNPMPILKEDSLTHQSGNPWRQSEDHSRIPITWSCRRLVGNFIQDYSKAILRSYTVFQAVVKASSISILLGQLNWSIQASTINLYVLGPIGAIQSHSSISRWPERYWPSMDNTAGDPPSKISLSVLHIYLPPFSTSGLFP</sequence>
<name>A0A9Q3I0X4_9BASI</name>
<proteinExistence type="predicted"/>
<accession>A0A9Q3I0X4</accession>
<evidence type="ECO:0000313" key="1">
    <source>
        <dbReference type="EMBL" id="MBW0522205.1"/>
    </source>
</evidence>
<organism evidence="1 2">
    <name type="scientific">Austropuccinia psidii MF-1</name>
    <dbReference type="NCBI Taxonomy" id="1389203"/>
    <lineage>
        <taxon>Eukaryota</taxon>
        <taxon>Fungi</taxon>
        <taxon>Dikarya</taxon>
        <taxon>Basidiomycota</taxon>
        <taxon>Pucciniomycotina</taxon>
        <taxon>Pucciniomycetes</taxon>
        <taxon>Pucciniales</taxon>
        <taxon>Sphaerophragmiaceae</taxon>
        <taxon>Austropuccinia</taxon>
    </lineage>
</organism>
<dbReference type="Proteomes" id="UP000765509">
    <property type="component" value="Unassembled WGS sequence"/>
</dbReference>